<sequence length="197" mass="22149">MDMVTRARIRDGDADAFGQLYDEFARTVYNHAFRLTGDWSTAEDVMSLTFLETWRLRGRIDADGGSLRPWLLGIATNVARNTRRASRRYDNALARMPRNDQVADFAEEVAGRLDDAERVAALRRAYAQLRRAEQEVISLVVGSELSHAEAAEALGVSVGTVKSRLSRARRKLDKATAEREPSRPAQQVTVTRVMREV</sequence>
<comment type="caution">
    <text evidence="8">The sequence shown here is derived from an EMBL/GenBank/DDBJ whole genome shotgun (WGS) entry which is preliminary data.</text>
</comment>
<dbReference type="NCBIfam" id="TIGR02937">
    <property type="entry name" value="sigma70-ECF"/>
    <property type="match status" value="1"/>
</dbReference>
<feature type="region of interest" description="Disordered" evidence="5">
    <location>
        <begin position="171"/>
        <end position="192"/>
    </location>
</feature>
<keyword evidence="4" id="KW-0804">Transcription</keyword>
<reference evidence="8" key="2">
    <citation type="submission" date="2020-09" db="EMBL/GenBank/DDBJ databases">
        <authorList>
            <person name="Sun Q."/>
            <person name="Zhou Y."/>
        </authorList>
    </citation>
    <scope>NUCLEOTIDE SEQUENCE</scope>
    <source>
        <strain evidence="8">CGMCC 4.7368</strain>
    </source>
</reference>
<dbReference type="GO" id="GO:0003677">
    <property type="term" value="F:DNA binding"/>
    <property type="evidence" value="ECO:0007669"/>
    <property type="project" value="InterPro"/>
</dbReference>
<evidence type="ECO:0000256" key="1">
    <source>
        <dbReference type="ARBA" id="ARBA00010641"/>
    </source>
</evidence>
<accession>A0A918DQP7</accession>
<evidence type="ECO:0000256" key="3">
    <source>
        <dbReference type="ARBA" id="ARBA00023082"/>
    </source>
</evidence>
<dbReference type="PANTHER" id="PTHR43133:SF25">
    <property type="entry name" value="RNA POLYMERASE SIGMA FACTOR RFAY-RELATED"/>
    <property type="match status" value="1"/>
</dbReference>
<dbReference type="InterPro" id="IPR014284">
    <property type="entry name" value="RNA_pol_sigma-70_dom"/>
</dbReference>
<keyword evidence="3" id="KW-0731">Sigma factor</keyword>
<proteinExistence type="inferred from homology"/>
<protein>
    <submittedName>
        <fullName evidence="8">Siderophore-interacting protein</fullName>
    </submittedName>
</protein>
<organism evidence="8 9">
    <name type="scientific">Nonomuraea cavernae</name>
    <dbReference type="NCBI Taxonomy" id="2045107"/>
    <lineage>
        <taxon>Bacteria</taxon>
        <taxon>Bacillati</taxon>
        <taxon>Actinomycetota</taxon>
        <taxon>Actinomycetes</taxon>
        <taxon>Streptosporangiales</taxon>
        <taxon>Streptosporangiaceae</taxon>
        <taxon>Nonomuraea</taxon>
    </lineage>
</organism>
<keyword evidence="9" id="KW-1185">Reference proteome</keyword>
<dbReference type="CDD" id="cd06171">
    <property type="entry name" value="Sigma70_r4"/>
    <property type="match status" value="1"/>
</dbReference>
<name>A0A918DQP7_9ACTN</name>
<feature type="domain" description="RNA polymerase sigma-70 region 2" evidence="6">
    <location>
        <begin position="20"/>
        <end position="88"/>
    </location>
</feature>
<dbReference type="InterPro" id="IPR039425">
    <property type="entry name" value="RNA_pol_sigma-70-like"/>
</dbReference>
<dbReference type="InterPro" id="IPR013324">
    <property type="entry name" value="RNA_pol_sigma_r3/r4-like"/>
</dbReference>
<dbReference type="SUPFAM" id="SSF88946">
    <property type="entry name" value="Sigma2 domain of RNA polymerase sigma factors"/>
    <property type="match status" value="1"/>
</dbReference>
<gene>
    <name evidence="8" type="ORF">GCM10012289_57930</name>
</gene>
<dbReference type="SUPFAM" id="SSF88659">
    <property type="entry name" value="Sigma3 and sigma4 domains of RNA polymerase sigma factors"/>
    <property type="match status" value="1"/>
</dbReference>
<dbReference type="Gene3D" id="1.10.1740.10">
    <property type="match status" value="1"/>
</dbReference>
<dbReference type="Proteomes" id="UP000646523">
    <property type="component" value="Unassembled WGS sequence"/>
</dbReference>
<dbReference type="InterPro" id="IPR007627">
    <property type="entry name" value="RNA_pol_sigma70_r2"/>
</dbReference>
<reference evidence="8" key="1">
    <citation type="journal article" date="2014" name="Int. J. Syst. Evol. Microbiol.">
        <title>Complete genome sequence of Corynebacterium casei LMG S-19264T (=DSM 44701T), isolated from a smear-ripened cheese.</title>
        <authorList>
            <consortium name="US DOE Joint Genome Institute (JGI-PGF)"/>
            <person name="Walter F."/>
            <person name="Albersmeier A."/>
            <person name="Kalinowski J."/>
            <person name="Ruckert C."/>
        </authorList>
    </citation>
    <scope>NUCLEOTIDE SEQUENCE</scope>
    <source>
        <strain evidence="8">CGMCC 4.7368</strain>
    </source>
</reference>
<evidence type="ECO:0000256" key="4">
    <source>
        <dbReference type="ARBA" id="ARBA00023163"/>
    </source>
</evidence>
<dbReference type="EMBL" id="BMNH01000023">
    <property type="protein sequence ID" value="GGO77688.1"/>
    <property type="molecule type" value="Genomic_DNA"/>
</dbReference>
<keyword evidence="2" id="KW-0805">Transcription regulation</keyword>
<comment type="similarity">
    <text evidence="1">Belongs to the sigma-70 factor family. ECF subfamily.</text>
</comment>
<evidence type="ECO:0000313" key="9">
    <source>
        <dbReference type="Proteomes" id="UP000646523"/>
    </source>
</evidence>
<evidence type="ECO:0000259" key="7">
    <source>
        <dbReference type="Pfam" id="PF08281"/>
    </source>
</evidence>
<dbReference type="InterPro" id="IPR013249">
    <property type="entry name" value="RNA_pol_sigma70_r4_t2"/>
</dbReference>
<evidence type="ECO:0000259" key="6">
    <source>
        <dbReference type="Pfam" id="PF04542"/>
    </source>
</evidence>
<dbReference type="Gene3D" id="1.10.10.10">
    <property type="entry name" value="Winged helix-like DNA-binding domain superfamily/Winged helix DNA-binding domain"/>
    <property type="match status" value="1"/>
</dbReference>
<dbReference type="Pfam" id="PF08281">
    <property type="entry name" value="Sigma70_r4_2"/>
    <property type="match status" value="1"/>
</dbReference>
<dbReference type="Pfam" id="PF04542">
    <property type="entry name" value="Sigma70_r2"/>
    <property type="match status" value="1"/>
</dbReference>
<dbReference type="InterPro" id="IPR013325">
    <property type="entry name" value="RNA_pol_sigma_r2"/>
</dbReference>
<dbReference type="PANTHER" id="PTHR43133">
    <property type="entry name" value="RNA POLYMERASE ECF-TYPE SIGMA FACTO"/>
    <property type="match status" value="1"/>
</dbReference>
<evidence type="ECO:0000256" key="2">
    <source>
        <dbReference type="ARBA" id="ARBA00023015"/>
    </source>
</evidence>
<evidence type="ECO:0000256" key="5">
    <source>
        <dbReference type="SAM" id="MobiDB-lite"/>
    </source>
</evidence>
<feature type="domain" description="RNA polymerase sigma factor 70 region 4 type 2" evidence="7">
    <location>
        <begin position="121"/>
        <end position="172"/>
    </location>
</feature>
<dbReference type="GO" id="GO:0016987">
    <property type="term" value="F:sigma factor activity"/>
    <property type="evidence" value="ECO:0007669"/>
    <property type="project" value="UniProtKB-KW"/>
</dbReference>
<dbReference type="GO" id="GO:0006352">
    <property type="term" value="P:DNA-templated transcription initiation"/>
    <property type="evidence" value="ECO:0007669"/>
    <property type="project" value="InterPro"/>
</dbReference>
<feature type="compositionally biased region" description="Basic and acidic residues" evidence="5">
    <location>
        <begin position="173"/>
        <end position="182"/>
    </location>
</feature>
<dbReference type="InterPro" id="IPR036388">
    <property type="entry name" value="WH-like_DNA-bd_sf"/>
</dbReference>
<evidence type="ECO:0000313" key="8">
    <source>
        <dbReference type="EMBL" id="GGO77688.1"/>
    </source>
</evidence>
<dbReference type="AlphaFoldDB" id="A0A918DQP7"/>